<feature type="region of interest" description="Disordered" evidence="1">
    <location>
        <begin position="95"/>
        <end position="118"/>
    </location>
</feature>
<name>A0AAD6BI08_9TELE</name>
<accession>A0AAD6BI08</accession>
<evidence type="ECO:0000313" key="2">
    <source>
        <dbReference type="EMBL" id="KAJ4944411.1"/>
    </source>
</evidence>
<sequence length="118" mass="12920">MLIPPWWFIVLQSPKPPFCKISEENWICGEIGSVFLGLDELCGNSSLSAHNNVICLSASTDLRREVQVAVGGGEESLQLTVCGLISDLRSVWSSAAGERQPSLSCPQEEQLTEEELKE</sequence>
<dbReference type="Proteomes" id="UP001219934">
    <property type="component" value="Unassembled WGS sequence"/>
</dbReference>
<dbReference type="EMBL" id="JAPTMU010000004">
    <property type="protein sequence ID" value="KAJ4944411.1"/>
    <property type="molecule type" value="Genomic_DNA"/>
</dbReference>
<evidence type="ECO:0000313" key="3">
    <source>
        <dbReference type="Proteomes" id="UP001219934"/>
    </source>
</evidence>
<dbReference type="AlphaFoldDB" id="A0AAD6BI08"/>
<gene>
    <name evidence="2" type="ORF">JOQ06_012955</name>
</gene>
<proteinExistence type="predicted"/>
<reference evidence="2" key="1">
    <citation type="submission" date="2022-11" db="EMBL/GenBank/DDBJ databases">
        <title>Chromosome-level genome of Pogonophryne albipinna.</title>
        <authorList>
            <person name="Jo E."/>
        </authorList>
    </citation>
    <scope>NUCLEOTIDE SEQUENCE</scope>
    <source>
        <strain evidence="2">SGF0006</strain>
        <tissue evidence="2">Muscle</tissue>
    </source>
</reference>
<protein>
    <submittedName>
        <fullName evidence="2">Uncharacterized protein</fullName>
    </submittedName>
</protein>
<organism evidence="2 3">
    <name type="scientific">Pogonophryne albipinna</name>
    <dbReference type="NCBI Taxonomy" id="1090488"/>
    <lineage>
        <taxon>Eukaryota</taxon>
        <taxon>Metazoa</taxon>
        <taxon>Chordata</taxon>
        <taxon>Craniata</taxon>
        <taxon>Vertebrata</taxon>
        <taxon>Euteleostomi</taxon>
        <taxon>Actinopterygii</taxon>
        <taxon>Neopterygii</taxon>
        <taxon>Teleostei</taxon>
        <taxon>Neoteleostei</taxon>
        <taxon>Acanthomorphata</taxon>
        <taxon>Eupercaria</taxon>
        <taxon>Perciformes</taxon>
        <taxon>Notothenioidei</taxon>
        <taxon>Pogonophryne</taxon>
    </lineage>
</organism>
<feature type="non-terminal residue" evidence="2">
    <location>
        <position position="118"/>
    </location>
</feature>
<keyword evidence="3" id="KW-1185">Reference proteome</keyword>
<comment type="caution">
    <text evidence="2">The sequence shown here is derived from an EMBL/GenBank/DDBJ whole genome shotgun (WGS) entry which is preliminary data.</text>
</comment>
<evidence type="ECO:0000256" key="1">
    <source>
        <dbReference type="SAM" id="MobiDB-lite"/>
    </source>
</evidence>